<evidence type="ECO:0000256" key="1">
    <source>
        <dbReference type="SAM" id="MobiDB-lite"/>
    </source>
</evidence>
<dbReference type="Proteomes" id="UP000500857">
    <property type="component" value="Chromosome"/>
</dbReference>
<dbReference type="RefSeq" id="WP_168568088.1">
    <property type="nucleotide sequence ID" value="NZ_CP051167.1"/>
</dbReference>
<accession>A0A6H1TTQ5</accession>
<evidence type="ECO:0000313" key="2">
    <source>
        <dbReference type="EMBL" id="QIZ69931.1"/>
    </source>
</evidence>
<evidence type="ECO:0000313" key="3">
    <source>
        <dbReference type="Proteomes" id="UP000500857"/>
    </source>
</evidence>
<feature type="region of interest" description="Disordered" evidence="1">
    <location>
        <begin position="1"/>
        <end position="30"/>
    </location>
</feature>
<sequence>MMTPSASLPSSPTPESNPSDLQSGEERPIDQTTLLSTQGLEKDSDWLGEKLHDLCDELGLSKPEDLIAIVVQWAHVEKEASIERELNQVKKVLDDSIDLGILTKEEAIERLEKKRKDLKKPPLLDALLNNKEQETLYRILMDSQSDIEAIREEIRIIIRLFFGKQ</sequence>
<dbReference type="KEGG" id="oxy:HCG48_04510"/>
<dbReference type="AlphaFoldDB" id="A0A6H1TTQ5"/>
<organism evidence="2 3">
    <name type="scientific">Oxynema aestuarii AP17</name>
    <dbReference type="NCBI Taxonomy" id="2064643"/>
    <lineage>
        <taxon>Bacteria</taxon>
        <taxon>Bacillati</taxon>
        <taxon>Cyanobacteriota</taxon>
        <taxon>Cyanophyceae</taxon>
        <taxon>Oscillatoriophycideae</taxon>
        <taxon>Oscillatoriales</taxon>
        <taxon>Oscillatoriaceae</taxon>
        <taxon>Oxynema</taxon>
        <taxon>Oxynema aestuarii</taxon>
    </lineage>
</organism>
<proteinExistence type="predicted"/>
<feature type="compositionally biased region" description="Low complexity" evidence="1">
    <location>
        <begin position="1"/>
        <end position="16"/>
    </location>
</feature>
<reference evidence="2 3" key="1">
    <citation type="submission" date="2020-04" db="EMBL/GenBank/DDBJ databases">
        <authorList>
            <person name="Basu S."/>
            <person name="Maruthanayagam V."/>
            <person name="Chakraborty S."/>
            <person name="Pramanik A."/>
            <person name="Mukherjee J."/>
            <person name="Brink B."/>
        </authorList>
    </citation>
    <scope>NUCLEOTIDE SEQUENCE [LARGE SCALE GENOMIC DNA]</scope>
    <source>
        <strain evidence="2 3">AP17</strain>
    </source>
</reference>
<keyword evidence="3" id="KW-1185">Reference proteome</keyword>
<dbReference type="EMBL" id="CP051167">
    <property type="protein sequence ID" value="QIZ69931.1"/>
    <property type="molecule type" value="Genomic_DNA"/>
</dbReference>
<gene>
    <name evidence="2" type="ORF">HCG48_04510</name>
</gene>
<name>A0A6H1TTQ5_9CYAN</name>
<protein>
    <submittedName>
        <fullName evidence="2">DnaD domain protein</fullName>
    </submittedName>
</protein>